<dbReference type="Proteomes" id="UP000095751">
    <property type="component" value="Unassembled WGS sequence"/>
</dbReference>
<evidence type="ECO:0008006" key="3">
    <source>
        <dbReference type="Google" id="ProtNLM"/>
    </source>
</evidence>
<reference evidence="1 2" key="1">
    <citation type="submission" date="2016-09" db="EMBL/GenBank/DDBJ databases">
        <title>Extensive genetic diversity and differential bi-allelic expression allows diatom success in the polar Southern Ocean.</title>
        <authorList>
            <consortium name="DOE Joint Genome Institute"/>
            <person name="Mock T."/>
            <person name="Otillar R.P."/>
            <person name="Strauss J."/>
            <person name="Dupont C."/>
            <person name="Frickenhaus S."/>
            <person name="Maumus F."/>
            <person name="Mcmullan M."/>
            <person name="Sanges R."/>
            <person name="Schmutz J."/>
            <person name="Toseland A."/>
            <person name="Valas R."/>
            <person name="Veluchamy A."/>
            <person name="Ward B.J."/>
            <person name="Allen A."/>
            <person name="Barry K."/>
            <person name="Falciatore A."/>
            <person name="Ferrante M."/>
            <person name="Fortunato A.E."/>
            <person name="Gloeckner G."/>
            <person name="Gruber A."/>
            <person name="Hipkin R."/>
            <person name="Janech M."/>
            <person name="Kroth P."/>
            <person name="Leese F."/>
            <person name="Lindquist E."/>
            <person name="Lyon B.R."/>
            <person name="Martin J."/>
            <person name="Mayer C."/>
            <person name="Parker M."/>
            <person name="Quesneville H."/>
            <person name="Raymond J."/>
            <person name="Uhlig C."/>
            <person name="Valentin K.U."/>
            <person name="Worden A.Z."/>
            <person name="Armbrust E.V."/>
            <person name="Bowler C."/>
            <person name="Green B."/>
            <person name="Moulton V."/>
            <person name="Van Oosterhout C."/>
            <person name="Grigoriev I."/>
        </authorList>
    </citation>
    <scope>NUCLEOTIDE SEQUENCE [LARGE SCALE GENOMIC DNA]</scope>
    <source>
        <strain evidence="1 2">CCMP1102</strain>
    </source>
</reference>
<proteinExistence type="predicted"/>
<protein>
    <recommendedName>
        <fullName evidence="3">F-box domain-containing protein</fullName>
    </recommendedName>
</protein>
<name>A0A1E7FIY1_9STRA</name>
<dbReference type="EMBL" id="KV784357">
    <property type="protein sequence ID" value="OEU18132.1"/>
    <property type="molecule type" value="Genomic_DNA"/>
</dbReference>
<evidence type="ECO:0000313" key="1">
    <source>
        <dbReference type="EMBL" id="OEU18132.1"/>
    </source>
</evidence>
<dbReference type="AlphaFoldDB" id="A0A1E7FIY1"/>
<keyword evidence="2" id="KW-1185">Reference proteome</keyword>
<gene>
    <name evidence="1" type="ORF">FRACYDRAFT_268866</name>
</gene>
<evidence type="ECO:0000313" key="2">
    <source>
        <dbReference type="Proteomes" id="UP000095751"/>
    </source>
</evidence>
<accession>A0A1E7FIY1</accession>
<sequence length="262" mass="28590">MMNANSEEDHRQPAAARAAKVARAARVVSRAAVIAAAIAAADDVVVAADVDAAARVARFGRVDAVDAADDAADAADAVAAVADAAADAAVVPATSFFDLPVNIRVSIINYLGETELKNLTLISKQVYKDCKQPGIECKIHSTIEIKPRQVQGGSILTIMQQLRNHHNHHNIMANEYIRRFDHMKVIDAYKFDLTSNSYQELYEELDDITNNFKMNSIPSLDMSMSFSMACDEDLYESPMPIVLALSQILPNLREIDLSNIST</sequence>
<feature type="non-terminal residue" evidence="1">
    <location>
        <position position="262"/>
    </location>
</feature>
<dbReference type="InParanoid" id="A0A1E7FIY1"/>
<organism evidence="1 2">
    <name type="scientific">Fragilariopsis cylindrus CCMP1102</name>
    <dbReference type="NCBI Taxonomy" id="635003"/>
    <lineage>
        <taxon>Eukaryota</taxon>
        <taxon>Sar</taxon>
        <taxon>Stramenopiles</taxon>
        <taxon>Ochrophyta</taxon>
        <taxon>Bacillariophyta</taxon>
        <taxon>Bacillariophyceae</taxon>
        <taxon>Bacillariophycidae</taxon>
        <taxon>Bacillariales</taxon>
        <taxon>Bacillariaceae</taxon>
        <taxon>Fragilariopsis</taxon>
    </lineage>
</organism>
<dbReference type="KEGG" id="fcy:FRACYDRAFT_268866"/>